<organism evidence="4 5">
    <name type="scientific">OM182 bacterium BACL3 MAG-120619-bin3</name>
    <dbReference type="NCBI Taxonomy" id="1655593"/>
    <lineage>
        <taxon>Bacteria</taxon>
        <taxon>Pseudomonadati</taxon>
        <taxon>Pseudomonadota</taxon>
        <taxon>Gammaproteobacteria</taxon>
        <taxon>OMG group</taxon>
        <taxon>OM182 clade</taxon>
    </lineage>
</organism>
<evidence type="ECO:0000313" key="5">
    <source>
        <dbReference type="Proteomes" id="UP000051242"/>
    </source>
</evidence>
<dbReference type="EMBL" id="LICD01000318">
    <property type="protein sequence ID" value="KRO78424.1"/>
    <property type="molecule type" value="Genomic_DNA"/>
</dbReference>
<accession>A0A0R2SUI2</accession>
<feature type="domain" description="Glyceraldehyde 3-phosphate dehydrogenase catalytic" evidence="3">
    <location>
        <begin position="59"/>
        <end position="215"/>
    </location>
</feature>
<dbReference type="AlphaFoldDB" id="A0A0R2SUI2"/>
<evidence type="ECO:0000256" key="1">
    <source>
        <dbReference type="ARBA" id="ARBA00007406"/>
    </source>
</evidence>
<evidence type="ECO:0000256" key="2">
    <source>
        <dbReference type="ARBA" id="ARBA00023002"/>
    </source>
</evidence>
<dbReference type="Gene3D" id="3.30.360.10">
    <property type="entry name" value="Dihydrodipicolinate Reductase, domain 2"/>
    <property type="match status" value="1"/>
</dbReference>
<comment type="caution">
    <text evidence="4">The sequence shown here is derived from an EMBL/GenBank/DDBJ whole genome shotgun (WGS) entry which is preliminary data.</text>
</comment>
<dbReference type="Gene3D" id="3.40.50.720">
    <property type="entry name" value="NAD(P)-binding Rossmann-like Domain"/>
    <property type="match status" value="1"/>
</dbReference>
<dbReference type="FunFam" id="3.30.360.10:FF:000002">
    <property type="entry name" value="Glyceraldehyde-3-phosphate dehydrogenase"/>
    <property type="match status" value="1"/>
</dbReference>
<gene>
    <name evidence="4" type="ORF">ABR85_07055</name>
</gene>
<dbReference type="Pfam" id="PF02800">
    <property type="entry name" value="Gp_dh_C"/>
    <property type="match status" value="1"/>
</dbReference>
<dbReference type="PRINTS" id="PR00078">
    <property type="entry name" value="G3PDHDRGNASE"/>
</dbReference>
<name>A0A0R2SUI2_9GAMM</name>
<dbReference type="Proteomes" id="UP000051242">
    <property type="component" value="Unassembled WGS sequence"/>
</dbReference>
<proteinExistence type="inferred from homology"/>
<evidence type="ECO:0000259" key="3">
    <source>
        <dbReference type="Pfam" id="PF02800"/>
    </source>
</evidence>
<dbReference type="GO" id="GO:0016620">
    <property type="term" value="F:oxidoreductase activity, acting on the aldehyde or oxo group of donors, NAD or NADP as acceptor"/>
    <property type="evidence" value="ECO:0007669"/>
    <property type="project" value="InterPro"/>
</dbReference>
<dbReference type="SUPFAM" id="SSF55347">
    <property type="entry name" value="Glyceraldehyde-3-phosphate dehydrogenase-like, C-terminal domain"/>
    <property type="match status" value="1"/>
</dbReference>
<protein>
    <submittedName>
        <fullName evidence="4">Glyceraldehyde-3-phosphate dehydrogenase</fullName>
    </submittedName>
</protein>
<keyword evidence="2" id="KW-0560">Oxidoreductase</keyword>
<dbReference type="CDD" id="cd18126">
    <property type="entry name" value="GAPDH_I_C"/>
    <property type="match status" value="1"/>
</dbReference>
<dbReference type="InterPro" id="IPR020829">
    <property type="entry name" value="GlycerAld_3-P_DH_cat"/>
</dbReference>
<feature type="non-terminal residue" evidence="4">
    <location>
        <position position="1"/>
    </location>
</feature>
<reference evidence="4 5" key="1">
    <citation type="submission" date="2015-10" db="EMBL/GenBank/DDBJ databases">
        <title>Metagenome-Assembled Genomes uncover a global brackish microbiome.</title>
        <authorList>
            <person name="Hugerth L.W."/>
            <person name="Larsson J."/>
            <person name="Alneberg J."/>
            <person name="Lindh M.V."/>
            <person name="Legrand C."/>
            <person name="Pinhassi J."/>
            <person name="Andersson A.F."/>
        </authorList>
    </citation>
    <scope>NUCLEOTIDE SEQUENCE [LARGE SCALE GENOMIC DNA]</scope>
    <source>
        <strain evidence="4">BACL22 MAG-120619-bin3</strain>
    </source>
</reference>
<sequence>FRHIADLEKHLIAGAGRVLLTVPSKDSLPATLVTGVNDGVVTKDSRIISNASCTTNCAAPLAKVLNDSFGLRRGLLTTVHAYTSGQRLIDSPNSGDPRRSRNAATNIVPTSTGAAKAIGLVIPALAGKLDGLAMRVPVADGSVVDLVAELDKDVTVDEINAAMRAAAEGPMRGILSYSTAPIVSSDIIGNSHSSIFDSELTQMMGGNLVKVVSWYDNEWGYSSRVEELIGRLARMDGIG</sequence>
<comment type="similarity">
    <text evidence="1">Belongs to the glyceraldehyde-3-phosphate dehydrogenase family.</text>
</comment>
<dbReference type="InterPro" id="IPR036291">
    <property type="entry name" value="NAD(P)-bd_dom_sf"/>
</dbReference>
<dbReference type="SUPFAM" id="SSF51735">
    <property type="entry name" value="NAD(P)-binding Rossmann-fold domains"/>
    <property type="match status" value="1"/>
</dbReference>
<dbReference type="PANTHER" id="PTHR43148">
    <property type="entry name" value="GLYCERALDEHYDE-3-PHOSPHATE DEHYDROGENASE 2"/>
    <property type="match status" value="1"/>
</dbReference>
<evidence type="ECO:0000313" key="4">
    <source>
        <dbReference type="EMBL" id="KRO78424.1"/>
    </source>
</evidence>
<dbReference type="InterPro" id="IPR020831">
    <property type="entry name" value="GlycerAld/Erythrose_P_DH"/>
</dbReference>